<keyword evidence="6" id="KW-0119">Carbohydrate metabolism</keyword>
<dbReference type="Pfam" id="PF17042">
    <property type="entry name" value="NBD_C"/>
    <property type="match status" value="1"/>
</dbReference>
<evidence type="ECO:0000313" key="10">
    <source>
        <dbReference type="Proteomes" id="UP001310386"/>
    </source>
</evidence>
<evidence type="ECO:0000313" key="9">
    <source>
        <dbReference type="EMBL" id="MEB3100309.1"/>
    </source>
</evidence>
<dbReference type="EMBL" id="JAYJLD010000001">
    <property type="protein sequence ID" value="MEB3100309.1"/>
    <property type="molecule type" value="Genomic_DNA"/>
</dbReference>
<dbReference type="InterPro" id="IPR031475">
    <property type="entry name" value="NBD_C"/>
</dbReference>
<feature type="domain" description="Four-carbon acid sugar kinase nucleotide binding" evidence="8">
    <location>
        <begin position="250"/>
        <end position="415"/>
    </location>
</feature>
<evidence type="ECO:0000259" key="8">
    <source>
        <dbReference type="Pfam" id="PF17042"/>
    </source>
</evidence>
<keyword evidence="5" id="KW-0067">ATP-binding</keyword>
<dbReference type="Gene3D" id="3.40.980.20">
    <property type="entry name" value="Four-carbon acid sugar kinase, nucleotide binding domain"/>
    <property type="match status" value="1"/>
</dbReference>
<organism evidence="9 10">
    <name type="scientific">Ferviditalea candida</name>
    <dbReference type="NCBI Taxonomy" id="3108399"/>
    <lineage>
        <taxon>Bacteria</taxon>
        <taxon>Bacillati</taxon>
        <taxon>Bacillota</taxon>
        <taxon>Bacilli</taxon>
        <taxon>Bacillales</taxon>
        <taxon>Paenibacillaceae</taxon>
        <taxon>Ferviditalea</taxon>
    </lineage>
</organism>
<gene>
    <name evidence="9" type="ORF">VF724_01375</name>
</gene>
<reference evidence="9" key="1">
    <citation type="submission" date="2023-12" db="EMBL/GenBank/DDBJ databases">
        <title>Fervidustalea candida gen. nov., sp. nov., a novel member of the family Paenibacillaceae isolated from a geothermal area.</title>
        <authorList>
            <person name="Li W.-J."/>
            <person name="Jiao J.-Y."/>
            <person name="Chen Y."/>
        </authorList>
    </citation>
    <scope>NUCLEOTIDE SEQUENCE</scope>
    <source>
        <strain evidence="9">SYSU GA230002</strain>
    </source>
</reference>
<feature type="domain" description="Four-carbon acid sugar kinase N-terminal" evidence="7">
    <location>
        <begin position="4"/>
        <end position="228"/>
    </location>
</feature>
<dbReference type="InterPro" id="IPR037051">
    <property type="entry name" value="4-carb_acid_sugar_kinase_N_sf"/>
</dbReference>
<dbReference type="GO" id="GO:0016301">
    <property type="term" value="F:kinase activity"/>
    <property type="evidence" value="ECO:0007669"/>
    <property type="project" value="UniProtKB-KW"/>
</dbReference>
<dbReference type="SUPFAM" id="SSF142764">
    <property type="entry name" value="YgbK-like"/>
    <property type="match status" value="1"/>
</dbReference>
<sequence length="427" mass="46114">MLQIGVLADDLTGANDTGIQFRKTGLVSQVTLLRKDTTVTVPVCEAWIIDVKSRGCSAASAYELNRQAASAMKAASPGIMYKKIDSTLRGNIGAECDAVLDVFQDRILIMAPAYPELGRTTRNGIQYLHGVPIDQTELSKDPISPVLTGNIEKALSVQSKHESALIHKRHLESVRLFKEQLSRFIRAGVRILIADAENDRDLDQLVNIAGSSGVEPIWVGSAGLASALSRKIASECGMPEWPMDSASQMLVVSGSQTELSRLQLEALSRYSGMKEVRLASVDLLEAEDAGRLKGFQEAAQELARGKHAIFALAKESGGSLKNYAAQQGKEYSGTVRELAGKFGEAVNRLIRANPQIGWLIAIGGDTARAICDALGTDSLRLADEWLPGVIHAQCSEPEGLQLITKSGSFGDHETLVHIFNRIGAFYE</sequence>
<evidence type="ECO:0000256" key="1">
    <source>
        <dbReference type="ARBA" id="ARBA00005715"/>
    </source>
</evidence>
<dbReference type="Proteomes" id="UP001310386">
    <property type="component" value="Unassembled WGS sequence"/>
</dbReference>
<evidence type="ECO:0000256" key="6">
    <source>
        <dbReference type="ARBA" id="ARBA00023277"/>
    </source>
</evidence>
<accession>A0ABU5ZCT3</accession>
<evidence type="ECO:0000256" key="4">
    <source>
        <dbReference type="ARBA" id="ARBA00022777"/>
    </source>
</evidence>
<dbReference type="InterPro" id="IPR010737">
    <property type="entry name" value="4-carb_acid_sugar_kinase_N"/>
</dbReference>
<evidence type="ECO:0000256" key="3">
    <source>
        <dbReference type="ARBA" id="ARBA00022741"/>
    </source>
</evidence>
<dbReference type="RefSeq" id="WP_371752407.1">
    <property type="nucleotide sequence ID" value="NZ_JAYJLD010000001.1"/>
</dbReference>
<comment type="caution">
    <text evidence="9">The sequence shown here is derived from an EMBL/GenBank/DDBJ whole genome shotgun (WGS) entry which is preliminary data.</text>
</comment>
<comment type="similarity">
    <text evidence="1">Belongs to the four-carbon acid sugar kinase family.</text>
</comment>
<dbReference type="InterPro" id="IPR042213">
    <property type="entry name" value="NBD_C_sf"/>
</dbReference>
<keyword evidence="4 9" id="KW-0418">Kinase</keyword>
<keyword evidence="10" id="KW-1185">Reference proteome</keyword>
<dbReference type="Pfam" id="PF07005">
    <property type="entry name" value="SBD_N"/>
    <property type="match status" value="1"/>
</dbReference>
<protein>
    <submittedName>
        <fullName evidence="9">Four-carbon acid sugar kinase family protein</fullName>
    </submittedName>
</protein>
<evidence type="ECO:0000256" key="2">
    <source>
        <dbReference type="ARBA" id="ARBA00022679"/>
    </source>
</evidence>
<proteinExistence type="inferred from homology"/>
<keyword evidence="2" id="KW-0808">Transferase</keyword>
<evidence type="ECO:0000259" key="7">
    <source>
        <dbReference type="Pfam" id="PF07005"/>
    </source>
</evidence>
<evidence type="ECO:0000256" key="5">
    <source>
        <dbReference type="ARBA" id="ARBA00022840"/>
    </source>
</evidence>
<name>A0ABU5ZCT3_9BACL</name>
<keyword evidence="3" id="KW-0547">Nucleotide-binding</keyword>
<dbReference type="Gene3D" id="3.40.50.10840">
    <property type="entry name" value="Putative sugar-binding, N-terminal domain"/>
    <property type="match status" value="1"/>
</dbReference>